<feature type="binding site" evidence="9">
    <location>
        <position position="50"/>
    </location>
    <ligand>
        <name>Mg(2+)</name>
        <dbReference type="ChEBI" id="CHEBI:18420"/>
    </ligand>
</feature>
<dbReference type="InterPro" id="IPR016188">
    <property type="entry name" value="PurM-like_N"/>
</dbReference>
<evidence type="ECO:0000256" key="6">
    <source>
        <dbReference type="ARBA" id="ARBA00022840"/>
    </source>
</evidence>
<reference evidence="12" key="1">
    <citation type="journal article" date="2021" name="PeerJ">
        <title>Extensive microbial diversity within the chicken gut microbiome revealed by metagenomics and culture.</title>
        <authorList>
            <person name="Gilroy R."/>
            <person name="Ravi A."/>
            <person name="Getino M."/>
            <person name="Pursley I."/>
            <person name="Horton D.L."/>
            <person name="Alikhan N.F."/>
            <person name="Baker D."/>
            <person name="Gharbi K."/>
            <person name="Hall N."/>
            <person name="Watson M."/>
            <person name="Adriaenssens E.M."/>
            <person name="Foster-Nyarko E."/>
            <person name="Jarju S."/>
            <person name="Secka A."/>
            <person name="Antonio M."/>
            <person name="Oren A."/>
            <person name="Chaudhuri R.R."/>
            <person name="La Ragione R."/>
            <person name="Hildebrand F."/>
            <person name="Pallen M.J."/>
        </authorList>
    </citation>
    <scope>NUCLEOTIDE SEQUENCE</scope>
    <source>
        <strain evidence="12">1068</strain>
    </source>
</reference>
<reference evidence="12" key="2">
    <citation type="submission" date="2021-04" db="EMBL/GenBank/DDBJ databases">
        <authorList>
            <person name="Gilroy R."/>
        </authorList>
    </citation>
    <scope>NUCLEOTIDE SEQUENCE</scope>
    <source>
        <strain evidence="12">1068</strain>
    </source>
</reference>
<accession>A0A9D2FQ29</accession>
<feature type="binding site" description="in other chain" evidence="9">
    <location>
        <position position="20"/>
    </location>
    <ligand>
        <name>ATP</name>
        <dbReference type="ChEBI" id="CHEBI:30616"/>
        <note>ligand shared between dimeric partners</note>
    </ligand>
</feature>
<dbReference type="NCBIfam" id="NF002098">
    <property type="entry name" value="PRK00943.1"/>
    <property type="match status" value="1"/>
</dbReference>
<feature type="domain" description="PurM-like N-terminal" evidence="10">
    <location>
        <begin position="49"/>
        <end position="155"/>
    </location>
</feature>
<feature type="binding site" description="in other chain" evidence="9">
    <location>
        <begin position="47"/>
        <end position="49"/>
    </location>
    <ligand>
        <name>ATP</name>
        <dbReference type="ChEBI" id="CHEBI:30616"/>
        <note>ligand shared between dimeric partners</note>
    </ligand>
</feature>
<name>A0A9D2FQ29_9FIRM</name>
<feature type="binding site" evidence="9">
    <location>
        <position position="225"/>
    </location>
    <ligand>
        <name>Mg(2+)</name>
        <dbReference type="ChEBI" id="CHEBI:18420"/>
    </ligand>
</feature>
<dbReference type="SUPFAM" id="SSF56042">
    <property type="entry name" value="PurM C-terminal domain-like"/>
    <property type="match status" value="1"/>
</dbReference>
<dbReference type="FunFam" id="3.30.1330.10:FF:000003">
    <property type="entry name" value="Selenide, water dikinase"/>
    <property type="match status" value="1"/>
</dbReference>
<evidence type="ECO:0000259" key="11">
    <source>
        <dbReference type="Pfam" id="PF02769"/>
    </source>
</evidence>
<dbReference type="PIRSF" id="PIRSF036407">
    <property type="entry name" value="Selenphspht_syn"/>
    <property type="match status" value="1"/>
</dbReference>
<keyword evidence="8 9" id="KW-0711">Selenium</keyword>
<keyword evidence="4 9" id="KW-0547">Nucleotide-binding</keyword>
<evidence type="ECO:0000256" key="1">
    <source>
        <dbReference type="ARBA" id="ARBA00008026"/>
    </source>
</evidence>
<dbReference type="InterPro" id="IPR023061">
    <property type="entry name" value="SelD_I"/>
</dbReference>
<sequence>MEKENVRLTSLSKSAGCAAKLQPDILIRVVEGLPKFQDENLLVGTETADDGAVYKISEDLAMIQTLDFFPPMVDEPYIFGQIAAANALSDVYAMGGEPKLALNILAYPSCLGEENLGEILAGGASKVQEAGAVLAGGHSINDEEPKYGMCVTGFVNPRKIWKNAGARPGDVLLLTKPLGVGLINTAVKAGLASQEAKEAGTMSMCCLNKTAKEVLENFSVHACTDVTGFSLAGHGLEMAKASQVTLVIDTARLPLLPSALEYAAMGLVPEGTYRNKAFQKKDVSLGEGIREDMEDLLFDPQTSGGLLVSLEESQAEQALKAFKDRGLPTKAAIIGRVKEKTDSYLEFV</sequence>
<evidence type="ECO:0000256" key="2">
    <source>
        <dbReference type="ARBA" id="ARBA00022679"/>
    </source>
</evidence>
<dbReference type="GO" id="GO:0016260">
    <property type="term" value="P:selenocysteine biosynthetic process"/>
    <property type="evidence" value="ECO:0007669"/>
    <property type="project" value="InterPro"/>
</dbReference>
<dbReference type="Pfam" id="PF00586">
    <property type="entry name" value="AIRS"/>
    <property type="match status" value="1"/>
</dbReference>
<comment type="subunit">
    <text evidence="9">Homodimer.</text>
</comment>
<dbReference type="SUPFAM" id="SSF55326">
    <property type="entry name" value="PurM N-terminal domain-like"/>
    <property type="match status" value="1"/>
</dbReference>
<dbReference type="InterPro" id="IPR010918">
    <property type="entry name" value="PurM-like_C_dom"/>
</dbReference>
<comment type="catalytic activity">
    <reaction evidence="9">
        <text>hydrogenselenide + ATP + H2O = selenophosphate + AMP + phosphate + 2 H(+)</text>
        <dbReference type="Rhea" id="RHEA:18737"/>
        <dbReference type="ChEBI" id="CHEBI:15377"/>
        <dbReference type="ChEBI" id="CHEBI:15378"/>
        <dbReference type="ChEBI" id="CHEBI:16144"/>
        <dbReference type="ChEBI" id="CHEBI:29317"/>
        <dbReference type="ChEBI" id="CHEBI:30616"/>
        <dbReference type="ChEBI" id="CHEBI:43474"/>
        <dbReference type="ChEBI" id="CHEBI:456215"/>
        <dbReference type="EC" id="2.7.9.3"/>
    </reaction>
</comment>
<evidence type="ECO:0000256" key="9">
    <source>
        <dbReference type="HAMAP-Rule" id="MF_00625"/>
    </source>
</evidence>
<feature type="domain" description="PurM-like C-terminal" evidence="11">
    <location>
        <begin position="167"/>
        <end position="345"/>
    </location>
</feature>
<dbReference type="AlphaFoldDB" id="A0A9D2FQ29"/>
<evidence type="ECO:0000313" key="12">
    <source>
        <dbReference type="EMBL" id="HIZ64606.1"/>
    </source>
</evidence>
<keyword evidence="7 9" id="KW-0460">Magnesium</keyword>
<evidence type="ECO:0000259" key="10">
    <source>
        <dbReference type="Pfam" id="PF00586"/>
    </source>
</evidence>
<organism evidence="12 13">
    <name type="scientific">Candidatus Blautia pullicola</name>
    <dbReference type="NCBI Taxonomy" id="2838498"/>
    <lineage>
        <taxon>Bacteria</taxon>
        <taxon>Bacillati</taxon>
        <taxon>Bacillota</taxon>
        <taxon>Clostridia</taxon>
        <taxon>Lachnospirales</taxon>
        <taxon>Lachnospiraceae</taxon>
        <taxon>Blautia</taxon>
    </lineage>
</organism>
<dbReference type="Pfam" id="PF02769">
    <property type="entry name" value="AIRS_C"/>
    <property type="match status" value="1"/>
</dbReference>
<dbReference type="Proteomes" id="UP000824056">
    <property type="component" value="Unassembled WGS sequence"/>
</dbReference>
<evidence type="ECO:0000256" key="7">
    <source>
        <dbReference type="ARBA" id="ARBA00022842"/>
    </source>
</evidence>
<feature type="site" description="Important for catalytic activity" evidence="9">
    <location>
        <position position="20"/>
    </location>
</feature>
<dbReference type="GO" id="GO:0005524">
    <property type="term" value="F:ATP binding"/>
    <property type="evidence" value="ECO:0007669"/>
    <property type="project" value="UniProtKB-UniRule"/>
</dbReference>
<dbReference type="PANTHER" id="PTHR10256:SF0">
    <property type="entry name" value="INACTIVE SELENIDE, WATER DIKINASE-LIKE PROTEIN-RELATED"/>
    <property type="match status" value="1"/>
</dbReference>
<dbReference type="GO" id="GO:0000287">
    <property type="term" value="F:magnesium ion binding"/>
    <property type="evidence" value="ECO:0007669"/>
    <property type="project" value="UniProtKB-UniRule"/>
</dbReference>
<evidence type="ECO:0000256" key="3">
    <source>
        <dbReference type="ARBA" id="ARBA00022723"/>
    </source>
</evidence>
<dbReference type="InterPro" id="IPR036676">
    <property type="entry name" value="PurM-like_C_sf"/>
</dbReference>
<dbReference type="PANTHER" id="PTHR10256">
    <property type="entry name" value="SELENIDE, WATER DIKINASE"/>
    <property type="match status" value="1"/>
</dbReference>
<dbReference type="NCBIfam" id="TIGR00476">
    <property type="entry name" value="selD"/>
    <property type="match status" value="1"/>
</dbReference>
<evidence type="ECO:0000256" key="5">
    <source>
        <dbReference type="ARBA" id="ARBA00022777"/>
    </source>
</evidence>
<feature type="active site" evidence="9">
    <location>
        <position position="17"/>
    </location>
</feature>
<dbReference type="InterPro" id="IPR036921">
    <property type="entry name" value="PurM-like_N_sf"/>
</dbReference>
<comment type="function">
    <text evidence="9">Synthesizes selenophosphate from selenide and ATP.</text>
</comment>
<keyword evidence="2 9" id="KW-0808">Transferase</keyword>
<evidence type="ECO:0000256" key="8">
    <source>
        <dbReference type="ARBA" id="ARBA00023266"/>
    </source>
</evidence>
<keyword evidence="5 9" id="KW-0418">Kinase</keyword>
<evidence type="ECO:0000256" key="4">
    <source>
        <dbReference type="ARBA" id="ARBA00022741"/>
    </source>
</evidence>
<dbReference type="Gene3D" id="3.30.1330.10">
    <property type="entry name" value="PurM-like, N-terminal domain"/>
    <property type="match status" value="1"/>
</dbReference>
<dbReference type="HAMAP" id="MF_00625">
    <property type="entry name" value="SelD"/>
    <property type="match status" value="1"/>
</dbReference>
<feature type="binding site" description="in other chain" evidence="9">
    <location>
        <position position="67"/>
    </location>
    <ligand>
        <name>ATP</name>
        <dbReference type="ChEBI" id="CHEBI:30616"/>
        <note>ligand shared between dimeric partners</note>
    </ligand>
</feature>
<dbReference type="GO" id="GO:0004756">
    <property type="term" value="F:selenide, water dikinase activity"/>
    <property type="evidence" value="ECO:0007669"/>
    <property type="project" value="UniProtKB-UniRule"/>
</dbReference>
<gene>
    <name evidence="9 12" type="primary">selD</name>
    <name evidence="12" type="ORF">H9809_01675</name>
</gene>
<comment type="similarity">
    <text evidence="1 9">Belongs to the selenophosphate synthase 1 family. Class I subfamily.</text>
</comment>
<dbReference type="EMBL" id="DXBG01000034">
    <property type="protein sequence ID" value="HIZ64606.1"/>
    <property type="molecule type" value="Genomic_DNA"/>
</dbReference>
<protein>
    <recommendedName>
        <fullName evidence="9">Selenide, water dikinase</fullName>
        <ecNumber evidence="9">2.7.9.3</ecNumber>
    </recommendedName>
    <alternativeName>
        <fullName evidence="9">Selenium donor protein</fullName>
    </alternativeName>
    <alternativeName>
        <fullName evidence="9">Selenophosphate synthase</fullName>
    </alternativeName>
</protein>
<dbReference type="InterPro" id="IPR004536">
    <property type="entry name" value="SPS/SelD"/>
</dbReference>
<proteinExistence type="inferred from homology"/>
<feature type="binding site" evidence="9">
    <location>
        <begin position="137"/>
        <end position="139"/>
    </location>
    <ligand>
        <name>ATP</name>
        <dbReference type="ChEBI" id="CHEBI:30616"/>
        <note>ligand shared between dimeric partners</note>
    </ligand>
</feature>
<dbReference type="EC" id="2.7.9.3" evidence="9"/>
<keyword evidence="3 9" id="KW-0479">Metal-binding</keyword>
<dbReference type="CDD" id="cd02195">
    <property type="entry name" value="SelD"/>
    <property type="match status" value="1"/>
</dbReference>
<comment type="caution">
    <text evidence="12">The sequence shown here is derived from an EMBL/GenBank/DDBJ whole genome shotgun (WGS) entry which is preliminary data.</text>
</comment>
<dbReference type="GO" id="GO:0005737">
    <property type="term" value="C:cytoplasm"/>
    <property type="evidence" value="ECO:0007669"/>
    <property type="project" value="TreeGrafter"/>
</dbReference>
<feature type="binding site" evidence="9">
    <location>
        <position position="90"/>
    </location>
    <ligand>
        <name>Mg(2+)</name>
        <dbReference type="ChEBI" id="CHEBI:18420"/>
    </ligand>
</feature>
<feature type="binding site" description="in other chain" evidence="9">
    <location>
        <position position="90"/>
    </location>
    <ligand>
        <name>ATP</name>
        <dbReference type="ChEBI" id="CHEBI:30616"/>
        <note>ligand shared between dimeric partners</note>
    </ligand>
</feature>
<evidence type="ECO:0000313" key="13">
    <source>
        <dbReference type="Proteomes" id="UP000824056"/>
    </source>
</evidence>
<comment type="cofactor">
    <cofactor evidence="9">
        <name>Mg(2+)</name>
        <dbReference type="ChEBI" id="CHEBI:18420"/>
    </cofactor>
    <text evidence="9">Binds 1 Mg(2+) ion per monomer.</text>
</comment>
<dbReference type="Gene3D" id="3.90.650.10">
    <property type="entry name" value="PurM-like C-terminal domain"/>
    <property type="match status" value="1"/>
</dbReference>
<keyword evidence="6 9" id="KW-0067">ATP-binding</keyword>